<organism evidence="3 4">
    <name type="scientific">Elysia crispata</name>
    <name type="common">lettuce slug</name>
    <dbReference type="NCBI Taxonomy" id="231223"/>
    <lineage>
        <taxon>Eukaryota</taxon>
        <taxon>Metazoa</taxon>
        <taxon>Spiralia</taxon>
        <taxon>Lophotrochozoa</taxon>
        <taxon>Mollusca</taxon>
        <taxon>Gastropoda</taxon>
        <taxon>Heterobranchia</taxon>
        <taxon>Euthyneura</taxon>
        <taxon>Panpulmonata</taxon>
        <taxon>Sacoglossa</taxon>
        <taxon>Placobranchoidea</taxon>
        <taxon>Plakobranchidae</taxon>
        <taxon>Elysia</taxon>
    </lineage>
</organism>
<feature type="region of interest" description="Disordered" evidence="1">
    <location>
        <begin position="260"/>
        <end position="279"/>
    </location>
</feature>
<proteinExistence type="predicted"/>
<evidence type="ECO:0000256" key="1">
    <source>
        <dbReference type="SAM" id="MobiDB-lite"/>
    </source>
</evidence>
<evidence type="ECO:0000313" key="4">
    <source>
        <dbReference type="Proteomes" id="UP001283361"/>
    </source>
</evidence>
<feature type="transmembrane region" description="Helical" evidence="2">
    <location>
        <begin position="70"/>
        <end position="90"/>
    </location>
</feature>
<keyword evidence="2" id="KW-0812">Transmembrane</keyword>
<evidence type="ECO:0000313" key="3">
    <source>
        <dbReference type="EMBL" id="KAK3792281.1"/>
    </source>
</evidence>
<feature type="region of interest" description="Disordered" evidence="1">
    <location>
        <begin position="357"/>
        <end position="376"/>
    </location>
</feature>
<feature type="compositionally biased region" description="Polar residues" evidence="1">
    <location>
        <begin position="267"/>
        <end position="279"/>
    </location>
</feature>
<keyword evidence="4" id="KW-1185">Reference proteome</keyword>
<accession>A0AAE1AS12</accession>
<dbReference type="AlphaFoldDB" id="A0AAE1AS12"/>
<keyword evidence="2" id="KW-1133">Transmembrane helix</keyword>
<name>A0AAE1AS12_9GAST</name>
<protein>
    <submittedName>
        <fullName evidence="3">Uncharacterized protein</fullName>
    </submittedName>
</protein>
<feature type="compositionally biased region" description="Low complexity" evidence="1">
    <location>
        <begin position="367"/>
        <end position="376"/>
    </location>
</feature>
<keyword evidence="2" id="KW-0472">Membrane</keyword>
<evidence type="ECO:0000256" key="2">
    <source>
        <dbReference type="SAM" id="Phobius"/>
    </source>
</evidence>
<sequence>MFHAGGHKGATRGRSSGFSRHYPGLLSHHDWKQPLRCGILFCSFSCILFVIGVILTWLGSRRVHDVFGESVPITGPILLSVGGLMLLLAFRQFYIARQRQIAAKKLLATKDAVKLANAALENEEDDPEMSGLQDGHVKFKDYDENGDPYSKSRHLLSDGYYDSAKTGASLDESSTLAGNGMVCAPYVWPPISINSPYYSMALMANAANYAYAPLAAYNMSSASQDVAPAASTLPVITPLVANLDGSLPAGGATLSAGPAAGGISPVSPGTSDQCQDTSGQLTIGTSASQAADNGGSAVLQTSSTTLQTQCSPTGQSAAASPGAAVIAPSSAAEDIEPIPESQKIFPADYLFSHQRTASGRLRKDDNSGSSASAGISNLPKQTTVMMLRTLELQETI</sequence>
<reference evidence="3" key="1">
    <citation type="journal article" date="2023" name="G3 (Bethesda)">
        <title>A reference genome for the long-term kleptoplast-retaining sea slug Elysia crispata morphotype clarki.</title>
        <authorList>
            <person name="Eastman K.E."/>
            <person name="Pendleton A.L."/>
            <person name="Shaikh M.A."/>
            <person name="Suttiyut T."/>
            <person name="Ogas R."/>
            <person name="Tomko P."/>
            <person name="Gavelis G."/>
            <person name="Widhalm J.R."/>
            <person name="Wisecaver J.H."/>
        </authorList>
    </citation>
    <scope>NUCLEOTIDE SEQUENCE</scope>
    <source>
        <strain evidence="3">ECLA1</strain>
    </source>
</reference>
<gene>
    <name evidence="3" type="ORF">RRG08_007359</name>
</gene>
<dbReference type="EMBL" id="JAWDGP010001382">
    <property type="protein sequence ID" value="KAK3792281.1"/>
    <property type="molecule type" value="Genomic_DNA"/>
</dbReference>
<dbReference type="Proteomes" id="UP001283361">
    <property type="component" value="Unassembled WGS sequence"/>
</dbReference>
<comment type="caution">
    <text evidence="3">The sequence shown here is derived from an EMBL/GenBank/DDBJ whole genome shotgun (WGS) entry which is preliminary data.</text>
</comment>
<feature type="transmembrane region" description="Helical" evidence="2">
    <location>
        <begin position="37"/>
        <end position="58"/>
    </location>
</feature>